<gene>
    <name evidence="2" type="ORF">ENM78_03255</name>
</gene>
<accession>A0A7J3ZKQ3</accession>
<sequence>MACFVMPLLVGVVLAIIRRLWRGAERSRLDMLVYLMLGGALVLAAEHVWHGEVVPWPPFLTAMKSPQAISVLVNEVVRVGGTMTLAVTGAWLSLLGLARRLQAGVEPPKPPVATLGARGDG</sequence>
<organism evidence="2">
    <name type="scientific">Fervidicoccus fontis</name>
    <dbReference type="NCBI Taxonomy" id="683846"/>
    <lineage>
        <taxon>Archaea</taxon>
        <taxon>Thermoproteota</taxon>
        <taxon>Thermoprotei</taxon>
        <taxon>Fervidicoccales</taxon>
        <taxon>Fervidicoccaceae</taxon>
        <taxon>Fervidicoccus</taxon>
    </lineage>
</organism>
<dbReference type="AlphaFoldDB" id="A0A7J3ZKQ3"/>
<dbReference type="EMBL" id="DRZC01000041">
    <property type="protein sequence ID" value="HHQ80462.1"/>
    <property type="molecule type" value="Genomic_DNA"/>
</dbReference>
<proteinExistence type="predicted"/>
<keyword evidence="1" id="KW-1133">Transmembrane helix</keyword>
<reference evidence="2" key="1">
    <citation type="journal article" date="2020" name="mSystems">
        <title>Genome- and Community-Level Interaction Insights into Carbon Utilization and Element Cycling Functions of Hydrothermarchaeota in Hydrothermal Sediment.</title>
        <authorList>
            <person name="Zhou Z."/>
            <person name="Liu Y."/>
            <person name="Xu W."/>
            <person name="Pan J."/>
            <person name="Luo Z.H."/>
            <person name="Li M."/>
        </authorList>
    </citation>
    <scope>NUCLEOTIDE SEQUENCE [LARGE SCALE GENOMIC DNA]</scope>
    <source>
        <strain evidence="2">SpSt-1116</strain>
    </source>
</reference>
<evidence type="ECO:0000313" key="2">
    <source>
        <dbReference type="EMBL" id="HHQ80462.1"/>
    </source>
</evidence>
<name>A0A7J3ZKQ3_9CREN</name>
<comment type="caution">
    <text evidence="2">The sequence shown here is derived from an EMBL/GenBank/DDBJ whole genome shotgun (WGS) entry which is preliminary data.</text>
</comment>
<feature type="transmembrane region" description="Helical" evidence="1">
    <location>
        <begin position="31"/>
        <end position="49"/>
    </location>
</feature>
<keyword evidence="1" id="KW-0472">Membrane</keyword>
<protein>
    <submittedName>
        <fullName evidence="2">Uncharacterized protein</fullName>
    </submittedName>
</protein>
<keyword evidence="1" id="KW-0812">Transmembrane</keyword>
<evidence type="ECO:0000256" key="1">
    <source>
        <dbReference type="SAM" id="Phobius"/>
    </source>
</evidence>